<evidence type="ECO:0000313" key="4">
    <source>
        <dbReference type="EMBL" id="ETO30650.1"/>
    </source>
</evidence>
<evidence type="ECO:0000256" key="2">
    <source>
        <dbReference type="ARBA" id="ARBA00022737"/>
    </source>
</evidence>
<feature type="repeat" description="WD" evidence="3">
    <location>
        <begin position="1"/>
        <end position="34"/>
    </location>
</feature>
<dbReference type="PANTHER" id="PTHR22847:SF637">
    <property type="entry name" value="WD REPEAT DOMAIN 5B"/>
    <property type="match status" value="1"/>
</dbReference>
<dbReference type="OrthoDB" id="27537at2759"/>
<evidence type="ECO:0000256" key="3">
    <source>
        <dbReference type="PROSITE-ProRule" id="PRU00221"/>
    </source>
</evidence>
<evidence type="ECO:0000256" key="1">
    <source>
        <dbReference type="ARBA" id="ARBA00022574"/>
    </source>
</evidence>
<gene>
    <name evidence="4" type="ORF">RFI_06474</name>
</gene>
<dbReference type="PROSITE" id="PS50294">
    <property type="entry name" value="WD_REPEATS_REGION"/>
    <property type="match status" value="2"/>
</dbReference>
<dbReference type="Proteomes" id="UP000023152">
    <property type="component" value="Unassembled WGS sequence"/>
</dbReference>
<accession>X6NWG0</accession>
<evidence type="ECO:0000313" key="5">
    <source>
        <dbReference type="Proteomes" id="UP000023152"/>
    </source>
</evidence>
<reference evidence="4 5" key="1">
    <citation type="journal article" date="2013" name="Curr. Biol.">
        <title>The Genome of the Foraminiferan Reticulomyxa filosa.</title>
        <authorList>
            <person name="Glockner G."/>
            <person name="Hulsmann N."/>
            <person name="Schleicher M."/>
            <person name="Noegel A.A."/>
            <person name="Eichinger L."/>
            <person name="Gallinger C."/>
            <person name="Pawlowski J."/>
            <person name="Sierra R."/>
            <person name="Euteneuer U."/>
            <person name="Pillet L."/>
            <person name="Moustafa A."/>
            <person name="Platzer M."/>
            <person name="Groth M."/>
            <person name="Szafranski K."/>
            <person name="Schliwa M."/>
        </authorList>
    </citation>
    <scope>NUCLEOTIDE SEQUENCE [LARGE SCALE GENOMIC DNA]</scope>
</reference>
<sequence length="112" mass="12834">MKAQFLKNDRYILSCSADNTIRMWDIKTKNELKQFKDHSGAVTDVKTFPNDELTMISSSFDSTIRLWDIQLDVETQNIKMLSEGIIMIDVSFDGNTIAISLNDKTIQLWGLL</sequence>
<dbReference type="AlphaFoldDB" id="X6NWG0"/>
<dbReference type="InterPro" id="IPR015943">
    <property type="entry name" value="WD40/YVTN_repeat-like_dom_sf"/>
</dbReference>
<dbReference type="InterPro" id="IPR019775">
    <property type="entry name" value="WD40_repeat_CS"/>
</dbReference>
<dbReference type="SUPFAM" id="SSF50978">
    <property type="entry name" value="WD40 repeat-like"/>
    <property type="match status" value="1"/>
</dbReference>
<dbReference type="InterPro" id="IPR020472">
    <property type="entry name" value="WD40_PAC1"/>
</dbReference>
<dbReference type="PROSITE" id="PS50082">
    <property type="entry name" value="WD_REPEATS_2"/>
    <property type="match status" value="2"/>
</dbReference>
<dbReference type="Pfam" id="PF00400">
    <property type="entry name" value="WD40"/>
    <property type="match status" value="2"/>
</dbReference>
<dbReference type="PROSITE" id="PS00678">
    <property type="entry name" value="WD_REPEATS_1"/>
    <property type="match status" value="2"/>
</dbReference>
<keyword evidence="5" id="KW-1185">Reference proteome</keyword>
<dbReference type="InterPro" id="IPR036322">
    <property type="entry name" value="WD40_repeat_dom_sf"/>
</dbReference>
<dbReference type="GO" id="GO:0016787">
    <property type="term" value="F:hydrolase activity"/>
    <property type="evidence" value="ECO:0007669"/>
    <property type="project" value="UniProtKB-KW"/>
</dbReference>
<keyword evidence="4" id="KW-0378">Hydrolase</keyword>
<name>X6NWG0_RETFI</name>
<keyword evidence="2" id="KW-0677">Repeat</keyword>
<feature type="repeat" description="WD" evidence="3">
    <location>
        <begin position="35"/>
        <end position="70"/>
    </location>
</feature>
<organism evidence="4 5">
    <name type="scientific">Reticulomyxa filosa</name>
    <dbReference type="NCBI Taxonomy" id="46433"/>
    <lineage>
        <taxon>Eukaryota</taxon>
        <taxon>Sar</taxon>
        <taxon>Rhizaria</taxon>
        <taxon>Retaria</taxon>
        <taxon>Foraminifera</taxon>
        <taxon>Monothalamids</taxon>
        <taxon>Reticulomyxidae</taxon>
        <taxon>Reticulomyxa</taxon>
    </lineage>
</organism>
<proteinExistence type="predicted"/>
<protein>
    <submittedName>
        <fullName evidence="4">Platelet-activating factor acetylhydrolase isoform 1B alpha subunit</fullName>
    </submittedName>
</protein>
<dbReference type="PRINTS" id="PR00320">
    <property type="entry name" value="GPROTEINBRPT"/>
</dbReference>
<dbReference type="SMART" id="SM00320">
    <property type="entry name" value="WD40"/>
    <property type="match status" value="2"/>
</dbReference>
<dbReference type="PANTHER" id="PTHR22847">
    <property type="entry name" value="WD40 REPEAT PROTEIN"/>
    <property type="match status" value="1"/>
</dbReference>
<dbReference type="InterPro" id="IPR001680">
    <property type="entry name" value="WD40_rpt"/>
</dbReference>
<dbReference type="GO" id="GO:1990234">
    <property type="term" value="C:transferase complex"/>
    <property type="evidence" value="ECO:0007669"/>
    <property type="project" value="UniProtKB-ARBA"/>
</dbReference>
<keyword evidence="1 3" id="KW-0853">WD repeat</keyword>
<comment type="caution">
    <text evidence="4">The sequence shown here is derived from an EMBL/GenBank/DDBJ whole genome shotgun (WGS) entry which is preliminary data.</text>
</comment>
<dbReference type="EMBL" id="ASPP01005382">
    <property type="protein sequence ID" value="ETO30650.1"/>
    <property type="molecule type" value="Genomic_DNA"/>
</dbReference>
<dbReference type="Gene3D" id="2.130.10.10">
    <property type="entry name" value="YVTN repeat-like/Quinoprotein amine dehydrogenase"/>
    <property type="match status" value="1"/>
</dbReference>